<dbReference type="InterPro" id="IPR005545">
    <property type="entry name" value="YCII"/>
</dbReference>
<reference evidence="3 4" key="1">
    <citation type="submission" date="2019-07" db="EMBL/GenBank/DDBJ databases">
        <title>Whole genome shotgun sequence of Brevifollis gellanilyticus NBRC 108608.</title>
        <authorList>
            <person name="Hosoyama A."/>
            <person name="Uohara A."/>
            <person name="Ohji S."/>
            <person name="Ichikawa N."/>
        </authorList>
    </citation>
    <scope>NUCLEOTIDE SEQUENCE [LARGE SCALE GENOMIC DNA]</scope>
    <source>
        <strain evidence="3 4">NBRC 108608</strain>
    </source>
</reference>
<dbReference type="Pfam" id="PF03795">
    <property type="entry name" value="YCII"/>
    <property type="match status" value="1"/>
</dbReference>
<evidence type="ECO:0000259" key="2">
    <source>
        <dbReference type="Pfam" id="PF03795"/>
    </source>
</evidence>
<dbReference type="SUPFAM" id="SSF54909">
    <property type="entry name" value="Dimeric alpha+beta barrel"/>
    <property type="match status" value="1"/>
</dbReference>
<organism evidence="3 4">
    <name type="scientific">Brevifollis gellanilyticus</name>
    <dbReference type="NCBI Taxonomy" id="748831"/>
    <lineage>
        <taxon>Bacteria</taxon>
        <taxon>Pseudomonadati</taxon>
        <taxon>Verrucomicrobiota</taxon>
        <taxon>Verrucomicrobiia</taxon>
        <taxon>Verrucomicrobiales</taxon>
        <taxon>Verrucomicrobiaceae</taxon>
    </lineage>
</organism>
<comment type="similarity">
    <text evidence="1">Belongs to the YciI family.</text>
</comment>
<dbReference type="PANTHER" id="PTHR35174:SF4">
    <property type="entry name" value="BLL7163 PROTEIN"/>
    <property type="match status" value="1"/>
</dbReference>
<dbReference type="InterPro" id="IPR011008">
    <property type="entry name" value="Dimeric_a/b-barrel"/>
</dbReference>
<feature type="domain" description="YCII-related" evidence="2">
    <location>
        <begin position="20"/>
        <end position="122"/>
    </location>
</feature>
<keyword evidence="4" id="KW-1185">Reference proteome</keyword>
<name>A0A512M2Z9_9BACT</name>
<dbReference type="AlphaFoldDB" id="A0A512M2Z9"/>
<sequence length="131" mass="14601">MKFLMLMIPRGYQPDTPASERAGEDFAPKLEDLEPMGRFNDELAEAGLLREVDGLHPIDKGARVTFAKGKATVVDGPFIESKEVIGGYWILEATSKEQVLEWAQRCPALDGDVLEIRPIYDLQDIPSTQQP</sequence>
<comment type="caution">
    <text evidence="3">The sequence shown here is derived from an EMBL/GenBank/DDBJ whole genome shotgun (WGS) entry which is preliminary data.</text>
</comment>
<gene>
    <name evidence="3" type="ORF">BGE01nite_03590</name>
</gene>
<dbReference type="EMBL" id="BKAG01000002">
    <property type="protein sequence ID" value="GEP41068.1"/>
    <property type="molecule type" value="Genomic_DNA"/>
</dbReference>
<dbReference type="RefSeq" id="WP_146848547.1">
    <property type="nucleotide sequence ID" value="NZ_BKAG01000002.1"/>
</dbReference>
<evidence type="ECO:0000313" key="3">
    <source>
        <dbReference type="EMBL" id="GEP41068.1"/>
    </source>
</evidence>
<protein>
    <submittedName>
        <fullName evidence="3">Transcription initiation protein</fullName>
    </submittedName>
</protein>
<evidence type="ECO:0000313" key="4">
    <source>
        <dbReference type="Proteomes" id="UP000321577"/>
    </source>
</evidence>
<dbReference type="Proteomes" id="UP000321577">
    <property type="component" value="Unassembled WGS sequence"/>
</dbReference>
<proteinExistence type="inferred from homology"/>
<evidence type="ECO:0000256" key="1">
    <source>
        <dbReference type="ARBA" id="ARBA00007689"/>
    </source>
</evidence>
<dbReference type="OrthoDB" id="9795306at2"/>
<dbReference type="PANTHER" id="PTHR35174">
    <property type="entry name" value="BLL7171 PROTEIN-RELATED"/>
    <property type="match status" value="1"/>
</dbReference>
<accession>A0A512M2Z9</accession>
<dbReference type="Gene3D" id="3.30.70.1060">
    <property type="entry name" value="Dimeric alpha+beta barrel"/>
    <property type="match status" value="1"/>
</dbReference>